<organism evidence="1 2">
    <name type="scientific">Aphanomyces invadans</name>
    <dbReference type="NCBI Taxonomy" id="157072"/>
    <lineage>
        <taxon>Eukaryota</taxon>
        <taxon>Sar</taxon>
        <taxon>Stramenopiles</taxon>
        <taxon>Oomycota</taxon>
        <taxon>Saprolegniomycetes</taxon>
        <taxon>Saprolegniales</taxon>
        <taxon>Verrucalvaceae</taxon>
        <taxon>Aphanomyces</taxon>
    </lineage>
</organism>
<dbReference type="VEuPathDB" id="FungiDB:H310_08924"/>
<dbReference type="Proteomes" id="UP000285060">
    <property type="component" value="Unassembled WGS sequence"/>
</dbReference>
<gene>
    <name evidence="1" type="ORF">DYB32_004675</name>
</gene>
<dbReference type="AlphaFoldDB" id="A0A418AWW5"/>
<protein>
    <submittedName>
        <fullName evidence="1">Uncharacterized protein</fullName>
    </submittedName>
</protein>
<keyword evidence="2" id="KW-1185">Reference proteome</keyword>
<evidence type="ECO:0000313" key="2">
    <source>
        <dbReference type="Proteomes" id="UP000285060"/>
    </source>
</evidence>
<evidence type="ECO:0000313" key="1">
    <source>
        <dbReference type="EMBL" id="RHY30039.1"/>
    </source>
</evidence>
<proteinExistence type="predicted"/>
<reference evidence="1 2" key="1">
    <citation type="submission" date="2018-08" db="EMBL/GenBank/DDBJ databases">
        <title>Aphanomyces genome sequencing and annotation.</title>
        <authorList>
            <person name="Minardi D."/>
            <person name="Oidtmann B."/>
            <person name="Van Der Giezen M."/>
            <person name="Studholme D.J."/>
        </authorList>
    </citation>
    <scope>NUCLEOTIDE SEQUENCE [LARGE SCALE GENOMIC DNA]</scope>
    <source>
        <strain evidence="1 2">NJM0002</strain>
    </source>
</reference>
<accession>A0A418AWW5</accession>
<dbReference type="EMBL" id="QUSY01000363">
    <property type="protein sequence ID" value="RHY30039.1"/>
    <property type="molecule type" value="Genomic_DNA"/>
</dbReference>
<name>A0A418AWW5_9STRA</name>
<sequence length="108" mass="12174">MVAVARDQVNRSGIERILSGMATHRGAPAMRVSILELIHAAFTTNYSRLQQVEELSTMVLQCMLVCFLDHEDNLSVQEWALKNMVVAAQHGEARKFCHPSSRHPRTVM</sequence>
<comment type="caution">
    <text evidence="1">The sequence shown here is derived from an EMBL/GenBank/DDBJ whole genome shotgun (WGS) entry which is preliminary data.</text>
</comment>